<organism evidence="15 18">
    <name type="scientific">Staphylococcus agnetis</name>
    <dbReference type="NCBI Taxonomy" id="985762"/>
    <lineage>
        <taxon>Bacteria</taxon>
        <taxon>Bacillati</taxon>
        <taxon>Bacillota</taxon>
        <taxon>Bacilli</taxon>
        <taxon>Bacillales</taxon>
        <taxon>Staphylococcaceae</taxon>
        <taxon>Staphylococcus</taxon>
    </lineage>
</organism>
<keyword evidence="9 11" id="KW-0460">Magnesium</keyword>
<keyword evidence="7 11" id="KW-0692">RNA repair</keyword>
<comment type="function">
    <text evidence="11">Catalyzes the addition and repair of the essential 3'-terminal CCA sequence in tRNAs without using a nucleic acid template. Adds these three nucleotides in the order of C, C, and A to the tRNA nucleotide-73, using CTP and ATP as substrates and producing inorganic pyrophosphate. tRNA 3'-terminal CCA addition is required both for tRNA processing and repair. Also involved in tRNA surveillance by mediating tandem CCA addition to generate a CCACCA at the 3' terminus of unstable tRNAs. While stable tRNAs receive only 3'-terminal CCA, unstable tRNAs are marked with CCACCA and rapidly degraded.</text>
</comment>
<dbReference type="GO" id="GO:0004810">
    <property type="term" value="F:CCA tRNA nucleotidyltransferase activity"/>
    <property type="evidence" value="ECO:0007669"/>
    <property type="project" value="UniProtKB-UniRule"/>
</dbReference>
<dbReference type="InterPro" id="IPR050264">
    <property type="entry name" value="Bact_CCA-adding_enz_type3_sf"/>
</dbReference>
<proteinExistence type="inferred from homology"/>
<feature type="domain" description="CCA-adding enzyme C-terminal" evidence="14">
    <location>
        <begin position="248"/>
        <end position="394"/>
    </location>
</feature>
<name>A0A2T4MIV5_9STAP</name>
<reference evidence="15" key="2">
    <citation type="submission" date="2019-11" db="EMBL/GenBank/DDBJ databases">
        <title>Whole genome comparisons of Staphylococcus agnetis isolates from cattle and chickens.</title>
        <authorList>
            <person name="Rhoads D."/>
            <person name="Shwani A."/>
            <person name="Adkins P."/>
            <person name="Calcutt M."/>
            <person name="Middleton J."/>
        </authorList>
    </citation>
    <scope>NUCLEOTIDE SEQUENCE</scope>
    <source>
        <strain evidence="15">1387</strain>
    </source>
</reference>
<dbReference type="PANTHER" id="PTHR46173:SF1">
    <property type="entry name" value="CCA TRNA NUCLEOTIDYLTRANSFERASE 1, MITOCHONDRIAL"/>
    <property type="match status" value="1"/>
</dbReference>
<dbReference type="GO" id="GO:0042245">
    <property type="term" value="P:RNA repair"/>
    <property type="evidence" value="ECO:0007669"/>
    <property type="project" value="UniProtKB-KW"/>
</dbReference>
<keyword evidence="10 11" id="KW-0694">RNA-binding</keyword>
<feature type="binding site" evidence="11">
    <location>
        <position position="164"/>
    </location>
    <ligand>
        <name>CTP</name>
        <dbReference type="ChEBI" id="CHEBI:37563"/>
    </ligand>
</feature>
<feature type="binding site" evidence="11">
    <location>
        <position position="164"/>
    </location>
    <ligand>
        <name>ATP</name>
        <dbReference type="ChEBI" id="CHEBI:30616"/>
    </ligand>
</feature>
<evidence type="ECO:0000313" key="17">
    <source>
        <dbReference type="Proteomes" id="UP000195208"/>
    </source>
</evidence>
<evidence type="ECO:0000313" key="15">
    <source>
        <dbReference type="EMBL" id="NJI01909.1"/>
    </source>
</evidence>
<feature type="binding site" evidence="11">
    <location>
        <position position="158"/>
    </location>
    <ligand>
        <name>ATP</name>
        <dbReference type="ChEBI" id="CHEBI:30616"/>
    </ligand>
</feature>
<evidence type="ECO:0000259" key="12">
    <source>
        <dbReference type="Pfam" id="PF01743"/>
    </source>
</evidence>
<feature type="binding site" evidence="11">
    <location>
        <position position="41"/>
    </location>
    <ligand>
        <name>Mg(2+)</name>
        <dbReference type="ChEBI" id="CHEBI:18420"/>
    </ligand>
</feature>
<evidence type="ECO:0000256" key="4">
    <source>
        <dbReference type="ARBA" id="ARBA00022695"/>
    </source>
</evidence>
<feature type="binding site" evidence="11">
    <location>
        <position position="112"/>
    </location>
    <ligand>
        <name>ATP</name>
        <dbReference type="ChEBI" id="CHEBI:30616"/>
    </ligand>
</feature>
<dbReference type="EMBL" id="WMFL01000053">
    <property type="protein sequence ID" value="NJI01909.1"/>
    <property type="molecule type" value="Genomic_DNA"/>
</dbReference>
<dbReference type="GO" id="GO:0001680">
    <property type="term" value="P:tRNA 3'-terminal CCA addition"/>
    <property type="evidence" value="ECO:0007669"/>
    <property type="project" value="UniProtKB-UniRule"/>
</dbReference>
<dbReference type="GO" id="GO:0005524">
    <property type="term" value="F:ATP binding"/>
    <property type="evidence" value="ECO:0007669"/>
    <property type="project" value="UniProtKB-UniRule"/>
</dbReference>
<keyword evidence="2 11" id="KW-0808">Transferase</keyword>
<dbReference type="GO" id="GO:0000049">
    <property type="term" value="F:tRNA binding"/>
    <property type="evidence" value="ECO:0007669"/>
    <property type="project" value="UniProtKB-UniRule"/>
</dbReference>
<dbReference type="RefSeq" id="WP_060551068.1">
    <property type="nucleotide sequence ID" value="NZ_CP009623.1"/>
</dbReference>
<dbReference type="InterPro" id="IPR043519">
    <property type="entry name" value="NT_sf"/>
</dbReference>
<feature type="binding site" evidence="11">
    <location>
        <position position="161"/>
    </location>
    <ligand>
        <name>ATP</name>
        <dbReference type="ChEBI" id="CHEBI:30616"/>
    </ligand>
</feature>
<evidence type="ECO:0000256" key="2">
    <source>
        <dbReference type="ARBA" id="ARBA00022679"/>
    </source>
</evidence>
<keyword evidence="4 11" id="KW-0548">Nucleotidyltransferase</keyword>
<dbReference type="Pfam" id="PF12627">
    <property type="entry name" value="PolyA_pol_RNAbd"/>
    <property type="match status" value="1"/>
</dbReference>
<feature type="binding site" evidence="11">
    <location>
        <position position="31"/>
    </location>
    <ligand>
        <name>CTP</name>
        <dbReference type="ChEBI" id="CHEBI:37563"/>
    </ligand>
</feature>
<dbReference type="InterPro" id="IPR032810">
    <property type="entry name" value="CCA-adding_enz_C"/>
</dbReference>
<feature type="binding site" evidence="11">
    <location>
        <position position="31"/>
    </location>
    <ligand>
        <name>ATP</name>
        <dbReference type="ChEBI" id="CHEBI:30616"/>
    </ligand>
</feature>
<dbReference type="GO" id="GO:0000287">
    <property type="term" value="F:magnesium ion binding"/>
    <property type="evidence" value="ECO:0007669"/>
    <property type="project" value="UniProtKB-UniRule"/>
</dbReference>
<dbReference type="EMBL" id="NEFX01000001">
    <property type="protein sequence ID" value="OTW32096.1"/>
    <property type="molecule type" value="Genomic_DNA"/>
</dbReference>
<accession>A0A2T4MIV5</accession>
<feature type="binding site" evidence="11">
    <location>
        <position position="43"/>
    </location>
    <ligand>
        <name>Mg(2+)</name>
        <dbReference type="ChEBI" id="CHEBI:18420"/>
    </ligand>
</feature>
<keyword evidence="3 11" id="KW-0819">tRNA processing</keyword>
<comment type="miscellaneous">
    <text evidence="11">A single active site specifically recognizes both ATP and CTP and is responsible for their addition.</text>
</comment>
<protein>
    <recommendedName>
        <fullName evidence="11">CCA-adding enzyme</fullName>
        <ecNumber evidence="11">2.7.7.72</ecNumber>
    </recommendedName>
    <alternativeName>
        <fullName evidence="11">CCA tRNA nucleotidyltransferase</fullName>
    </alternativeName>
    <alternativeName>
        <fullName evidence="11">tRNA CCA-pyrophosphorylase</fullName>
    </alternativeName>
    <alternativeName>
        <fullName evidence="11">tRNA adenylyl-/cytidylyl- transferase</fullName>
    </alternativeName>
    <alternativeName>
        <fullName evidence="11">tRNA nucleotidyltransferase</fullName>
    </alternativeName>
    <alternativeName>
        <fullName evidence="11">tRNA-NT</fullName>
    </alternativeName>
</protein>
<comment type="subunit">
    <text evidence="11">Homodimer.</text>
</comment>
<gene>
    <name evidence="11" type="primary">cca</name>
    <name evidence="16" type="ORF">B9M88_00015</name>
    <name evidence="15" type="ORF">GLV84_03420</name>
</gene>
<evidence type="ECO:0000256" key="1">
    <source>
        <dbReference type="ARBA" id="ARBA00001946"/>
    </source>
</evidence>
<dbReference type="AlphaFoldDB" id="A0A2T4MIV5"/>
<dbReference type="EC" id="2.7.7.72" evidence="11"/>
<dbReference type="NCBIfam" id="NF009814">
    <property type="entry name" value="PRK13299.1"/>
    <property type="match status" value="1"/>
</dbReference>
<feature type="binding site" evidence="11">
    <location>
        <position position="112"/>
    </location>
    <ligand>
        <name>CTP</name>
        <dbReference type="ChEBI" id="CHEBI:37563"/>
    </ligand>
</feature>
<feature type="binding site" evidence="11">
    <location>
        <position position="28"/>
    </location>
    <ligand>
        <name>CTP</name>
        <dbReference type="ChEBI" id="CHEBI:37563"/>
    </ligand>
</feature>
<dbReference type="Proteomes" id="UP000195208">
    <property type="component" value="Unassembled WGS sequence"/>
</dbReference>
<dbReference type="Proteomes" id="UP000646308">
    <property type="component" value="Unassembled WGS sequence"/>
</dbReference>
<dbReference type="OrthoDB" id="9805698at2"/>
<evidence type="ECO:0000256" key="6">
    <source>
        <dbReference type="ARBA" id="ARBA00022741"/>
    </source>
</evidence>
<evidence type="ECO:0000256" key="8">
    <source>
        <dbReference type="ARBA" id="ARBA00022840"/>
    </source>
</evidence>
<dbReference type="InterPro" id="IPR023068">
    <property type="entry name" value="CCA-adding_enz_firmicutes"/>
</dbReference>
<evidence type="ECO:0000313" key="16">
    <source>
        <dbReference type="EMBL" id="OTW32096.1"/>
    </source>
</evidence>
<keyword evidence="17" id="KW-1185">Reference proteome</keyword>
<dbReference type="Gene3D" id="1.10.3090.10">
    <property type="entry name" value="cca-adding enzyme, domain 2"/>
    <property type="match status" value="1"/>
</dbReference>
<dbReference type="Pfam" id="PF13735">
    <property type="entry name" value="tRNA_NucTran2_2"/>
    <property type="match status" value="1"/>
</dbReference>
<evidence type="ECO:0000256" key="5">
    <source>
        <dbReference type="ARBA" id="ARBA00022723"/>
    </source>
</evidence>
<comment type="similarity">
    <text evidence="11">Belongs to the tRNA nucleotidyltransferase/poly(A) polymerase family. Bacterial CCA-adding enzyme type 3 subfamily.</text>
</comment>
<feature type="binding site" evidence="11">
    <location>
        <position position="28"/>
    </location>
    <ligand>
        <name>ATP</name>
        <dbReference type="ChEBI" id="CHEBI:30616"/>
    </ligand>
</feature>
<dbReference type="InterPro" id="IPR002646">
    <property type="entry name" value="PolA_pol_head_dom"/>
</dbReference>
<feature type="binding site" evidence="11">
    <location>
        <position position="158"/>
    </location>
    <ligand>
        <name>CTP</name>
        <dbReference type="ChEBI" id="CHEBI:37563"/>
    </ligand>
</feature>
<dbReference type="HAMAP" id="MF_01263">
    <property type="entry name" value="CCA_bact_type3"/>
    <property type="match status" value="1"/>
</dbReference>
<feature type="binding site" evidence="11">
    <location>
        <position position="155"/>
    </location>
    <ligand>
        <name>ATP</name>
        <dbReference type="ChEBI" id="CHEBI:30616"/>
    </ligand>
</feature>
<sequence>MSKTAFYDAIPVMEHISKHGFEAYFVGGAVRDYYLQRDIHDIDIATSATPDEIEAIFEHTIPVGKDHGTINVVFEGDNYEITTFRTEGDYDDHRRPNDVQFVRSLYEDVARRDFTINAMAMDTSFKLYDYFEGRHDLTAGLIRTVGDPNLRFAEDALRIIRGLRFQSQLNFEIDPNTFEAMRNAASDIAYLSIERIIAELDKLLKGSGIEKAFSAIQSINLLAHVPYFNQYQWQTLSLSEPLTLVQFLALLYLLEGKKAHIKTLKLSNQTLKEADVLYSAVSELQSIQSKRDLQIWLYDYGITLAQTILDLRPLFQNHGIMLPSPLFFNATSVHSLYEQLPIRSRKEIPIDGKVLMEVLQQPSGPWLKQALRKIECAVITQETLNTQSDIIEWVKLNVEV</sequence>
<comment type="catalytic activity">
    <reaction evidence="11">
        <text>a tRNA precursor + 2 CTP + ATP = a tRNA with a 3' CCA end + 3 diphosphate</text>
        <dbReference type="Rhea" id="RHEA:14433"/>
        <dbReference type="Rhea" id="RHEA-COMP:10465"/>
        <dbReference type="Rhea" id="RHEA-COMP:10468"/>
        <dbReference type="ChEBI" id="CHEBI:30616"/>
        <dbReference type="ChEBI" id="CHEBI:33019"/>
        <dbReference type="ChEBI" id="CHEBI:37563"/>
        <dbReference type="ChEBI" id="CHEBI:74896"/>
        <dbReference type="ChEBI" id="CHEBI:83071"/>
        <dbReference type="EC" id="2.7.7.72"/>
    </reaction>
</comment>
<reference evidence="16 17" key="1">
    <citation type="submission" date="2017-04" db="EMBL/GenBank/DDBJ databases">
        <title>Staphylococcus agnetis, a potential pathogen in the broiler production.</title>
        <authorList>
            <person name="Poulsen L."/>
        </authorList>
    </citation>
    <scope>NUCLEOTIDE SEQUENCE [LARGE SCALE GENOMIC DNA]</scope>
    <source>
        <strain evidence="16 17">723_310714_2_2_spleen</strain>
    </source>
</reference>
<evidence type="ECO:0000256" key="3">
    <source>
        <dbReference type="ARBA" id="ARBA00022694"/>
    </source>
</evidence>
<dbReference type="Gene3D" id="1.10.246.80">
    <property type="match status" value="1"/>
</dbReference>
<evidence type="ECO:0000256" key="10">
    <source>
        <dbReference type="ARBA" id="ARBA00022884"/>
    </source>
</evidence>
<evidence type="ECO:0000259" key="13">
    <source>
        <dbReference type="Pfam" id="PF12627"/>
    </source>
</evidence>
<comment type="cofactor">
    <cofactor evidence="1 11">
        <name>Mg(2+)</name>
        <dbReference type="ChEBI" id="CHEBI:18420"/>
    </cofactor>
</comment>
<evidence type="ECO:0000256" key="9">
    <source>
        <dbReference type="ARBA" id="ARBA00022842"/>
    </source>
</evidence>
<keyword evidence="5 11" id="KW-0479">Metal-binding</keyword>
<feature type="binding site" evidence="11">
    <location>
        <position position="161"/>
    </location>
    <ligand>
        <name>CTP</name>
        <dbReference type="ChEBI" id="CHEBI:37563"/>
    </ligand>
</feature>
<comment type="catalytic activity">
    <reaction evidence="11">
        <text>a tRNA with a 3' CCA end + 2 CTP + ATP = a tRNA with a 3' CCACCA end + 3 diphosphate</text>
        <dbReference type="Rhea" id="RHEA:76235"/>
        <dbReference type="Rhea" id="RHEA-COMP:10468"/>
        <dbReference type="Rhea" id="RHEA-COMP:18655"/>
        <dbReference type="ChEBI" id="CHEBI:30616"/>
        <dbReference type="ChEBI" id="CHEBI:33019"/>
        <dbReference type="ChEBI" id="CHEBI:37563"/>
        <dbReference type="ChEBI" id="CHEBI:83071"/>
        <dbReference type="ChEBI" id="CHEBI:195187"/>
    </reaction>
</comment>
<evidence type="ECO:0000256" key="7">
    <source>
        <dbReference type="ARBA" id="ARBA00022800"/>
    </source>
</evidence>
<feature type="domain" description="Poly A polymerase head" evidence="12">
    <location>
        <begin position="23"/>
        <end position="143"/>
    </location>
</feature>
<dbReference type="CDD" id="cd05398">
    <property type="entry name" value="NT_ClassII-CCAase"/>
    <property type="match status" value="1"/>
</dbReference>
<evidence type="ECO:0000259" key="14">
    <source>
        <dbReference type="Pfam" id="PF13735"/>
    </source>
</evidence>
<keyword evidence="8 11" id="KW-0067">ATP-binding</keyword>
<comment type="caution">
    <text evidence="15">The sequence shown here is derived from an EMBL/GenBank/DDBJ whole genome shotgun (WGS) entry which is preliminary data.</text>
</comment>
<dbReference type="PANTHER" id="PTHR46173">
    <property type="entry name" value="CCA TRNA NUCLEOTIDYLTRANSFERASE 1, MITOCHONDRIAL"/>
    <property type="match status" value="1"/>
</dbReference>
<dbReference type="InterPro" id="IPR032828">
    <property type="entry name" value="PolyA_RNA-bd"/>
</dbReference>
<dbReference type="KEGG" id="sagq:EP23_03175"/>
<dbReference type="Pfam" id="PF01743">
    <property type="entry name" value="PolyA_pol"/>
    <property type="match status" value="1"/>
</dbReference>
<feature type="domain" description="tRNA nucleotidyltransferase/poly(A) polymerase RNA and SrmB- binding" evidence="13">
    <location>
        <begin position="170"/>
        <end position="229"/>
    </location>
</feature>
<keyword evidence="6 11" id="KW-0547">Nucleotide-binding</keyword>
<evidence type="ECO:0000313" key="18">
    <source>
        <dbReference type="Proteomes" id="UP000646308"/>
    </source>
</evidence>
<evidence type="ECO:0000256" key="11">
    <source>
        <dbReference type="HAMAP-Rule" id="MF_01263"/>
    </source>
</evidence>
<dbReference type="GeneID" id="57691570"/>
<feature type="binding site" evidence="11">
    <location>
        <position position="155"/>
    </location>
    <ligand>
        <name>CTP</name>
        <dbReference type="ChEBI" id="CHEBI:37563"/>
    </ligand>
</feature>
<dbReference type="Gene3D" id="3.30.460.10">
    <property type="entry name" value="Beta Polymerase, domain 2"/>
    <property type="match status" value="1"/>
</dbReference>
<dbReference type="SUPFAM" id="SSF81891">
    <property type="entry name" value="Poly A polymerase C-terminal region-like"/>
    <property type="match status" value="1"/>
</dbReference>
<dbReference type="SUPFAM" id="SSF81301">
    <property type="entry name" value="Nucleotidyltransferase"/>
    <property type="match status" value="1"/>
</dbReference>